<evidence type="ECO:0000313" key="7">
    <source>
        <dbReference type="Proteomes" id="UP001642482"/>
    </source>
</evidence>
<organism evidence="6 7">
    <name type="scientific">Sporothrix eucalyptigena</name>
    <dbReference type="NCBI Taxonomy" id="1812306"/>
    <lineage>
        <taxon>Eukaryota</taxon>
        <taxon>Fungi</taxon>
        <taxon>Dikarya</taxon>
        <taxon>Ascomycota</taxon>
        <taxon>Pezizomycotina</taxon>
        <taxon>Sordariomycetes</taxon>
        <taxon>Sordariomycetidae</taxon>
        <taxon>Ophiostomatales</taxon>
        <taxon>Ophiostomataceae</taxon>
        <taxon>Sporothrix</taxon>
    </lineage>
</organism>
<proteinExistence type="predicted"/>
<name>A0ABP0AYK2_9PEZI</name>
<dbReference type="InterPro" id="IPR039297">
    <property type="entry name" value="COX7a"/>
</dbReference>
<evidence type="ECO:0000313" key="6">
    <source>
        <dbReference type="EMBL" id="CAK7212383.1"/>
    </source>
</evidence>
<keyword evidence="7" id="KW-1185">Reference proteome</keyword>
<comment type="subcellular location">
    <subcellularLocation>
        <location evidence="1">Mitochondrion inner membrane</location>
    </subcellularLocation>
</comment>
<evidence type="ECO:0000256" key="4">
    <source>
        <dbReference type="ARBA" id="ARBA00023136"/>
    </source>
</evidence>
<gene>
    <name evidence="6" type="ORF">SEUCBS140593_001485</name>
</gene>
<keyword evidence="5" id="KW-0812">Transmembrane</keyword>
<protein>
    <recommendedName>
        <fullName evidence="8">Cytochrome c oxidase subunit 7</fullName>
    </recommendedName>
</protein>
<evidence type="ECO:0000256" key="5">
    <source>
        <dbReference type="SAM" id="Phobius"/>
    </source>
</evidence>
<keyword evidence="4 5" id="KW-0472">Membrane</keyword>
<evidence type="ECO:0000256" key="2">
    <source>
        <dbReference type="ARBA" id="ARBA00022792"/>
    </source>
</evidence>
<keyword evidence="3" id="KW-0496">Mitochondrion</keyword>
<dbReference type="Proteomes" id="UP001642482">
    <property type="component" value="Unassembled WGS sequence"/>
</dbReference>
<accession>A0ABP0AYK2</accession>
<evidence type="ECO:0000256" key="1">
    <source>
        <dbReference type="ARBA" id="ARBA00004273"/>
    </source>
</evidence>
<evidence type="ECO:0000256" key="3">
    <source>
        <dbReference type="ARBA" id="ARBA00023128"/>
    </source>
</evidence>
<reference evidence="6 7" key="1">
    <citation type="submission" date="2024-01" db="EMBL/GenBank/DDBJ databases">
        <authorList>
            <person name="Allen C."/>
            <person name="Tagirdzhanova G."/>
        </authorList>
    </citation>
    <scope>NUCLEOTIDE SEQUENCE [LARGE SCALE GENOMIC DNA]</scope>
</reference>
<dbReference type="EMBL" id="CAWUHD010000009">
    <property type="protein sequence ID" value="CAK7212383.1"/>
    <property type="molecule type" value="Genomic_DNA"/>
</dbReference>
<sequence>MGLFNAENHVPKMQRQYQAAYKQHVRIWNIAPRSRVMLVPYSIVLGGTFAVGLYGMGRKVLGYNTFI</sequence>
<comment type="caution">
    <text evidence="6">The sequence shown here is derived from an EMBL/GenBank/DDBJ whole genome shotgun (WGS) entry which is preliminary data.</text>
</comment>
<dbReference type="Pfam" id="PF02238">
    <property type="entry name" value="COX7a"/>
    <property type="match status" value="1"/>
</dbReference>
<keyword evidence="2" id="KW-0999">Mitochondrion inner membrane</keyword>
<keyword evidence="5" id="KW-1133">Transmembrane helix</keyword>
<evidence type="ECO:0008006" key="8">
    <source>
        <dbReference type="Google" id="ProtNLM"/>
    </source>
</evidence>
<feature type="transmembrane region" description="Helical" evidence="5">
    <location>
        <begin position="36"/>
        <end position="56"/>
    </location>
</feature>